<comment type="caution">
    <text evidence="12">The sequence shown here is derived from an EMBL/GenBank/DDBJ whole genome shotgun (WGS) entry which is preliminary data.</text>
</comment>
<feature type="binding site" evidence="10">
    <location>
        <position position="120"/>
    </location>
    <ligand>
        <name>L-histidine</name>
        <dbReference type="ChEBI" id="CHEBI:57595"/>
    </ligand>
</feature>
<dbReference type="OrthoDB" id="9800814at2"/>
<comment type="subcellular location">
    <subcellularLocation>
        <location evidence="1 9">Cytoplasm</location>
    </subcellularLocation>
</comment>
<dbReference type="GO" id="GO:0140096">
    <property type="term" value="F:catalytic activity, acting on a protein"/>
    <property type="evidence" value="ECO:0007669"/>
    <property type="project" value="UniProtKB-ARBA"/>
</dbReference>
<comment type="miscellaneous">
    <text evidence="9">This function is generally fulfilled by the C-terminal part of HisG, which is missing in some bacteria such as this one.</text>
</comment>
<keyword evidence="12" id="KW-0328">Glycosyltransferase</keyword>
<dbReference type="HAMAP" id="MF_00125">
    <property type="entry name" value="HisZ"/>
    <property type="match status" value="1"/>
</dbReference>
<accession>R2SBU9</accession>
<feature type="binding site" evidence="10">
    <location>
        <begin position="269"/>
        <end position="270"/>
    </location>
    <ligand>
        <name>L-histidine</name>
        <dbReference type="ChEBI" id="CHEBI:57595"/>
    </ligand>
</feature>
<evidence type="ECO:0000259" key="11">
    <source>
        <dbReference type="PROSITE" id="PS50862"/>
    </source>
</evidence>
<name>R2SBU9_9ENTE</name>
<dbReference type="GO" id="GO:0016757">
    <property type="term" value="F:glycosyltransferase activity"/>
    <property type="evidence" value="ECO:0007669"/>
    <property type="project" value="UniProtKB-KW"/>
</dbReference>
<comment type="similarity">
    <text evidence="3 9">Belongs to the class-II aminoacyl-tRNA synthetase family. HisZ subfamily.</text>
</comment>
<evidence type="ECO:0000256" key="5">
    <source>
        <dbReference type="ARBA" id="ARBA00022490"/>
    </source>
</evidence>
<dbReference type="Pfam" id="PF13393">
    <property type="entry name" value="tRNA-synt_His"/>
    <property type="match status" value="1"/>
</dbReference>
<dbReference type="InterPro" id="IPR004517">
    <property type="entry name" value="HisZ"/>
</dbReference>
<evidence type="ECO:0000256" key="4">
    <source>
        <dbReference type="ARBA" id="ARBA00020397"/>
    </source>
</evidence>
<dbReference type="PANTHER" id="PTHR43707">
    <property type="entry name" value="HISTIDYL-TRNA SYNTHETASE"/>
    <property type="match status" value="1"/>
</dbReference>
<evidence type="ECO:0000256" key="9">
    <source>
        <dbReference type="HAMAP-Rule" id="MF_00125"/>
    </source>
</evidence>
<proteinExistence type="inferred from homology"/>
<keyword evidence="7 9" id="KW-0368">Histidine biosynthesis</keyword>
<dbReference type="UniPathway" id="UPA00031">
    <property type="reaction ID" value="UER00006"/>
</dbReference>
<dbReference type="PIRSF" id="PIRSF001549">
    <property type="entry name" value="His-tRNA_synth"/>
    <property type="match status" value="1"/>
</dbReference>
<reference evidence="12 14" key="1">
    <citation type="submission" date="2013-02" db="EMBL/GenBank/DDBJ databases">
        <title>The Genome Sequence of Enterococcus haemoperoxidus BAA-382.</title>
        <authorList>
            <consortium name="The Broad Institute Genome Sequencing Platform"/>
            <consortium name="The Broad Institute Genome Sequencing Center for Infectious Disease"/>
            <person name="Earl A.M."/>
            <person name="Gilmore M.S."/>
            <person name="Lebreton F."/>
            <person name="Walker B."/>
            <person name="Young S.K."/>
            <person name="Zeng Q."/>
            <person name="Gargeya S."/>
            <person name="Fitzgerald M."/>
            <person name="Haas B."/>
            <person name="Abouelleil A."/>
            <person name="Alvarado L."/>
            <person name="Arachchi H.M."/>
            <person name="Berlin A.M."/>
            <person name="Chapman S.B."/>
            <person name="Dewar J."/>
            <person name="Goldberg J."/>
            <person name="Griggs A."/>
            <person name="Gujja S."/>
            <person name="Hansen M."/>
            <person name="Howarth C."/>
            <person name="Imamovic A."/>
            <person name="Larimer J."/>
            <person name="McCowan C."/>
            <person name="Murphy C."/>
            <person name="Neiman D."/>
            <person name="Pearson M."/>
            <person name="Priest M."/>
            <person name="Roberts A."/>
            <person name="Saif S."/>
            <person name="Shea T."/>
            <person name="Sisk P."/>
            <person name="Sykes S."/>
            <person name="Wortman J."/>
            <person name="Nusbaum C."/>
            <person name="Birren B."/>
        </authorList>
    </citation>
    <scope>NUCLEOTIDE SEQUENCE [LARGE SCALE GENOMIC DNA]</scope>
    <source>
        <strain evidence="12 14">ATCC BAA-382</strain>
    </source>
</reference>
<evidence type="ECO:0000313" key="13">
    <source>
        <dbReference type="EMBL" id="EOT61434.1"/>
    </source>
</evidence>
<dbReference type="NCBIfam" id="TIGR00443">
    <property type="entry name" value="hisZ_biosyn_reg"/>
    <property type="match status" value="1"/>
</dbReference>
<keyword evidence="12" id="KW-0808">Transferase</keyword>
<dbReference type="GO" id="GO:0005737">
    <property type="term" value="C:cytoplasm"/>
    <property type="evidence" value="ECO:0007669"/>
    <property type="project" value="UniProtKB-SubCell"/>
</dbReference>
<dbReference type="eggNOG" id="COG3705">
    <property type="taxonomic scope" value="Bacteria"/>
</dbReference>
<evidence type="ECO:0000256" key="2">
    <source>
        <dbReference type="ARBA" id="ARBA00004667"/>
    </source>
</evidence>
<evidence type="ECO:0000256" key="3">
    <source>
        <dbReference type="ARBA" id="ARBA00005539"/>
    </source>
</evidence>
<evidence type="ECO:0000256" key="6">
    <source>
        <dbReference type="ARBA" id="ARBA00022605"/>
    </source>
</evidence>
<evidence type="ECO:0000256" key="10">
    <source>
        <dbReference type="PIRSR" id="PIRSR001549-1"/>
    </source>
</evidence>
<evidence type="ECO:0000256" key="8">
    <source>
        <dbReference type="ARBA" id="ARBA00025246"/>
    </source>
</evidence>
<dbReference type="RefSeq" id="WP_010762889.1">
    <property type="nucleotide sequence ID" value="NZ_KB946316.1"/>
</dbReference>
<dbReference type="SUPFAM" id="SSF55681">
    <property type="entry name" value="Class II aaRS and biotin synthetases"/>
    <property type="match status" value="1"/>
</dbReference>
<dbReference type="CDD" id="cd00773">
    <property type="entry name" value="HisRS-like_core"/>
    <property type="match status" value="1"/>
</dbReference>
<evidence type="ECO:0000313" key="14">
    <source>
        <dbReference type="Proteomes" id="UP000013858"/>
    </source>
</evidence>
<dbReference type="GO" id="GO:0006427">
    <property type="term" value="P:histidyl-tRNA aminoacylation"/>
    <property type="evidence" value="ECO:0007669"/>
    <property type="project" value="TreeGrafter"/>
</dbReference>
<keyword evidence="6 9" id="KW-0028">Amino-acid biosynthesis</keyword>
<dbReference type="PROSITE" id="PS50862">
    <property type="entry name" value="AA_TRNA_LIGASE_II"/>
    <property type="match status" value="1"/>
</dbReference>
<reference evidence="13 15" key="2">
    <citation type="submission" date="2013-03" db="EMBL/GenBank/DDBJ databases">
        <title>The Genome Sequence of Enterococcus haemoperoxidus BAA-382 (PacBio/Illumina hybrid assembly).</title>
        <authorList>
            <consortium name="The Broad Institute Genomics Platform"/>
            <consortium name="The Broad Institute Genome Sequencing Center for Infectious Disease"/>
            <person name="Earl A."/>
            <person name="Russ C."/>
            <person name="Gilmore M."/>
            <person name="Surin D."/>
            <person name="Walker B."/>
            <person name="Young S."/>
            <person name="Zeng Q."/>
            <person name="Gargeya S."/>
            <person name="Fitzgerald M."/>
            <person name="Haas B."/>
            <person name="Abouelleil A."/>
            <person name="Allen A.W."/>
            <person name="Alvarado L."/>
            <person name="Arachchi H.M."/>
            <person name="Berlin A.M."/>
            <person name="Chapman S.B."/>
            <person name="Gainer-Dewar J."/>
            <person name="Goldberg J."/>
            <person name="Griggs A."/>
            <person name="Gujja S."/>
            <person name="Hansen M."/>
            <person name="Howarth C."/>
            <person name="Imamovic A."/>
            <person name="Ireland A."/>
            <person name="Larimer J."/>
            <person name="McCowan C."/>
            <person name="Murphy C."/>
            <person name="Pearson M."/>
            <person name="Poon T.W."/>
            <person name="Priest M."/>
            <person name="Roberts A."/>
            <person name="Saif S."/>
            <person name="Shea T."/>
            <person name="Sisk P."/>
            <person name="Sykes S."/>
            <person name="Wortman J."/>
            <person name="Nusbaum C."/>
            <person name="Birren B."/>
        </authorList>
    </citation>
    <scope>NUCLEOTIDE SEQUENCE [LARGE SCALE GENOMIC DNA]</scope>
    <source>
        <strain evidence="13 15">ATCC BAA-382</strain>
    </source>
</reference>
<keyword evidence="5 9" id="KW-0963">Cytoplasm</keyword>
<feature type="binding site" evidence="10">
    <location>
        <position position="124"/>
    </location>
    <ligand>
        <name>L-histidine</name>
        <dbReference type="ChEBI" id="CHEBI:57595"/>
    </ligand>
</feature>
<dbReference type="Gene3D" id="3.30.930.10">
    <property type="entry name" value="Bira Bifunctional Protein, Domain 2"/>
    <property type="match status" value="1"/>
</dbReference>
<dbReference type="Proteomes" id="UP000014197">
    <property type="component" value="Unassembled WGS sequence"/>
</dbReference>
<feature type="domain" description="Aminoacyl-transfer RNA synthetases class-II family profile" evidence="11">
    <location>
        <begin position="25"/>
        <end position="332"/>
    </location>
</feature>
<evidence type="ECO:0000256" key="7">
    <source>
        <dbReference type="ARBA" id="ARBA00023102"/>
    </source>
</evidence>
<dbReference type="EMBL" id="ASVY01000002">
    <property type="protein sequence ID" value="EOT61434.1"/>
    <property type="molecule type" value="Genomic_DNA"/>
</dbReference>
<comment type="function">
    <text evidence="8 9">Required for the first step of histidine biosynthesis. May allow the feedback regulation of ATP phosphoribosyltransferase activity by histidine.</text>
</comment>
<comment type="pathway">
    <text evidence="2 9">Amino-acid biosynthesis; L-histidine biosynthesis; L-histidine from 5-phospho-alpha-D-ribose 1-diphosphate: step 1/9.</text>
</comment>
<feature type="binding site" evidence="10">
    <location>
        <begin position="78"/>
        <end position="80"/>
    </location>
    <ligand>
        <name>L-histidine</name>
        <dbReference type="ChEBI" id="CHEBI:57595"/>
    </ligand>
</feature>
<keyword evidence="15" id="KW-1185">Reference proteome</keyword>
<feature type="binding site" evidence="10">
    <location>
        <position position="106"/>
    </location>
    <ligand>
        <name>L-histidine</name>
        <dbReference type="ChEBI" id="CHEBI:57595"/>
    </ligand>
</feature>
<dbReference type="PATRIC" id="fig|1158608.3.peg.2667"/>
<comment type="subunit">
    <text evidence="9">Heteromultimer composed of HisG and HisZ subunits.</text>
</comment>
<sequence>MKWNRSLPSGTKDKLFREANGAYQLERQVNDILKKRGYQRIDTPVIEFEDVFYSEEKNEKEFYRFFDKQGRLLVLRPDMTMPIGRVIATTGIHPPLKLSYSGKVFRSNDDMLGEQNELTQAGIELIGYSSLKAEVECITCAVELLETLNVPNFHFELGHAQIFRFIVTSLGIENDAKLELQLYFNNKSLTDLHRFVEKFPSELDAFICAIPRLFGEADEVLAMAKELLPKESQIIPIIDELEMLMRTIKTYHQNISLTVDLGLVALMDYYTGVLFSGYADLVPDIFLRGGRYDHLAEQFGHSTIPAVGFGINLDTLVTLQYQLNNLASLDQPTTLVHSSLAQLAKADLLVKKDPGYQLSLFETVEEALNYGEKWQYQQVIEITQDKIHVIKVGDQE</sequence>
<gene>
    <name evidence="9" type="primary">hisZ</name>
    <name evidence="13" type="ORF">I583_00413</name>
    <name evidence="12" type="ORF">UAW_02730</name>
</gene>
<dbReference type="InterPro" id="IPR006195">
    <property type="entry name" value="aa-tRNA-synth_II"/>
</dbReference>
<dbReference type="EMBL" id="AJAR01000026">
    <property type="protein sequence ID" value="EOH92980.1"/>
    <property type="molecule type" value="Genomic_DNA"/>
</dbReference>
<dbReference type="AlphaFoldDB" id="R2SBU9"/>
<organism evidence="12 14">
    <name type="scientific">Enterococcus haemoperoxidus ATCC BAA-382</name>
    <dbReference type="NCBI Taxonomy" id="1158608"/>
    <lineage>
        <taxon>Bacteria</taxon>
        <taxon>Bacillati</taxon>
        <taxon>Bacillota</taxon>
        <taxon>Bacilli</taxon>
        <taxon>Lactobacillales</taxon>
        <taxon>Enterococcaceae</taxon>
        <taxon>Enterococcus</taxon>
    </lineage>
</organism>
<dbReference type="GO" id="GO:0000105">
    <property type="term" value="P:L-histidine biosynthetic process"/>
    <property type="evidence" value="ECO:0007669"/>
    <property type="project" value="UniProtKB-UniRule"/>
</dbReference>
<evidence type="ECO:0000313" key="15">
    <source>
        <dbReference type="Proteomes" id="UP000014197"/>
    </source>
</evidence>
<dbReference type="InterPro" id="IPR045864">
    <property type="entry name" value="aa-tRNA-synth_II/BPL/LPL"/>
</dbReference>
<dbReference type="GO" id="GO:0004821">
    <property type="term" value="F:histidine-tRNA ligase activity"/>
    <property type="evidence" value="ECO:0007669"/>
    <property type="project" value="TreeGrafter"/>
</dbReference>
<evidence type="ECO:0000256" key="1">
    <source>
        <dbReference type="ARBA" id="ARBA00004496"/>
    </source>
</evidence>
<evidence type="ECO:0000313" key="12">
    <source>
        <dbReference type="EMBL" id="EOH92980.1"/>
    </source>
</evidence>
<dbReference type="Proteomes" id="UP000013858">
    <property type="component" value="Unassembled WGS sequence"/>
</dbReference>
<dbReference type="InterPro" id="IPR004516">
    <property type="entry name" value="HisRS/HisZ"/>
</dbReference>
<dbReference type="STRING" id="155618.RV06_GL001709"/>
<dbReference type="InterPro" id="IPR041715">
    <property type="entry name" value="HisRS-like_core"/>
</dbReference>
<protein>
    <recommendedName>
        <fullName evidence="4 9">ATP phosphoribosyltransferase regulatory subunit</fullName>
    </recommendedName>
</protein>
<dbReference type="PANTHER" id="PTHR43707:SF6">
    <property type="entry name" value="ATP PHOSPHORIBOSYLTRANSFERASE REGULATORY SUBUNIT"/>
    <property type="match status" value="1"/>
</dbReference>